<evidence type="ECO:0000313" key="9">
    <source>
        <dbReference type="EMBL" id="QDU44708.1"/>
    </source>
</evidence>
<dbReference type="KEGG" id="sdyn:Mal52_31940"/>
<evidence type="ECO:0000256" key="1">
    <source>
        <dbReference type="ARBA" id="ARBA00004651"/>
    </source>
</evidence>
<evidence type="ECO:0000256" key="5">
    <source>
        <dbReference type="ARBA" id="ARBA00022692"/>
    </source>
</evidence>
<dbReference type="GO" id="GO:0005886">
    <property type="term" value="C:plasma membrane"/>
    <property type="evidence" value="ECO:0007669"/>
    <property type="project" value="UniProtKB-SubCell"/>
</dbReference>
<organism evidence="9 10">
    <name type="scientific">Symmachiella dynata</name>
    <dbReference type="NCBI Taxonomy" id="2527995"/>
    <lineage>
        <taxon>Bacteria</taxon>
        <taxon>Pseudomonadati</taxon>
        <taxon>Planctomycetota</taxon>
        <taxon>Planctomycetia</taxon>
        <taxon>Planctomycetales</taxon>
        <taxon>Planctomycetaceae</taxon>
        <taxon>Symmachiella</taxon>
    </lineage>
</organism>
<keyword evidence="6 8" id="KW-1133">Transmembrane helix</keyword>
<feature type="transmembrane region" description="Helical" evidence="8">
    <location>
        <begin position="54"/>
        <end position="74"/>
    </location>
</feature>
<evidence type="ECO:0000256" key="2">
    <source>
        <dbReference type="ARBA" id="ARBA00009212"/>
    </source>
</evidence>
<keyword evidence="5 8" id="KW-0812">Transmembrane</keyword>
<gene>
    <name evidence="9" type="primary">mrpF</name>
    <name evidence="9" type="ORF">Mal52_31940</name>
</gene>
<evidence type="ECO:0000256" key="8">
    <source>
        <dbReference type="SAM" id="Phobius"/>
    </source>
</evidence>
<dbReference type="GO" id="GO:0015385">
    <property type="term" value="F:sodium:proton antiporter activity"/>
    <property type="evidence" value="ECO:0007669"/>
    <property type="project" value="TreeGrafter"/>
</dbReference>
<feature type="transmembrane region" description="Helical" evidence="8">
    <location>
        <begin position="28"/>
        <end position="47"/>
    </location>
</feature>
<dbReference type="Proteomes" id="UP000319383">
    <property type="component" value="Chromosome"/>
</dbReference>
<keyword evidence="4" id="KW-1003">Cell membrane</keyword>
<reference evidence="9 10" key="1">
    <citation type="submission" date="2019-02" db="EMBL/GenBank/DDBJ databases">
        <title>Deep-cultivation of Planctomycetes and their phenomic and genomic characterization uncovers novel biology.</title>
        <authorList>
            <person name="Wiegand S."/>
            <person name="Jogler M."/>
            <person name="Boedeker C."/>
            <person name="Pinto D."/>
            <person name="Vollmers J."/>
            <person name="Rivas-Marin E."/>
            <person name="Kohn T."/>
            <person name="Peeters S.H."/>
            <person name="Heuer A."/>
            <person name="Rast P."/>
            <person name="Oberbeckmann S."/>
            <person name="Bunk B."/>
            <person name="Jeske O."/>
            <person name="Meyerdierks A."/>
            <person name="Storesund J.E."/>
            <person name="Kallscheuer N."/>
            <person name="Luecker S."/>
            <person name="Lage O.M."/>
            <person name="Pohl T."/>
            <person name="Merkel B.J."/>
            <person name="Hornburger P."/>
            <person name="Mueller R.-W."/>
            <person name="Bruemmer F."/>
            <person name="Labrenz M."/>
            <person name="Spormann A.M."/>
            <person name="Op den Camp H."/>
            <person name="Overmann J."/>
            <person name="Amann R."/>
            <person name="Jetten M.S.M."/>
            <person name="Mascher T."/>
            <person name="Medema M.H."/>
            <person name="Devos D.P."/>
            <person name="Kaster A.-K."/>
            <person name="Ovreas L."/>
            <person name="Rohde M."/>
            <person name="Galperin M.Y."/>
            <person name="Jogler C."/>
        </authorList>
    </citation>
    <scope>NUCLEOTIDE SEQUENCE [LARGE SCALE GENOMIC DNA]</scope>
    <source>
        <strain evidence="9 10">Mal52</strain>
    </source>
</reference>
<evidence type="ECO:0000256" key="4">
    <source>
        <dbReference type="ARBA" id="ARBA00022475"/>
    </source>
</evidence>
<dbReference type="AlphaFoldDB" id="A0A517ZQK8"/>
<dbReference type="PANTHER" id="PTHR34702">
    <property type="entry name" value="NA(+)/H(+) ANTIPORTER SUBUNIT F1"/>
    <property type="match status" value="1"/>
</dbReference>
<dbReference type="EMBL" id="CP036276">
    <property type="protein sequence ID" value="QDU44708.1"/>
    <property type="molecule type" value="Genomic_DNA"/>
</dbReference>
<proteinExistence type="inferred from homology"/>
<evidence type="ECO:0000256" key="3">
    <source>
        <dbReference type="ARBA" id="ARBA00022448"/>
    </source>
</evidence>
<name>A0A517ZQK8_9PLAN</name>
<protein>
    <submittedName>
        <fullName evidence="9">Na(+)/H(+) antiporter subunit F</fullName>
    </submittedName>
</protein>
<dbReference type="Pfam" id="PF04066">
    <property type="entry name" value="MrpF_PhaF"/>
    <property type="match status" value="1"/>
</dbReference>
<keyword evidence="7 8" id="KW-0472">Membrane</keyword>
<dbReference type="InterPro" id="IPR007208">
    <property type="entry name" value="MrpF/PhaF-like"/>
</dbReference>
<sequence length="109" mass="11596">MTMNFLTTDLTLATPMLAATTLVNVTAQVSLIVLVIALGFAFLRLVLGPTLPDRVVALDLAATLLVGMIAVSAIETGDVIFLRVAMVAALFSFIGTIGFCWYLQRGPDH</sequence>
<keyword evidence="10" id="KW-1185">Reference proteome</keyword>
<dbReference type="PANTHER" id="PTHR34702:SF1">
    <property type="entry name" value="NA(+)_H(+) ANTIPORTER SUBUNIT F"/>
    <property type="match status" value="1"/>
</dbReference>
<feature type="transmembrane region" description="Helical" evidence="8">
    <location>
        <begin position="80"/>
        <end position="103"/>
    </location>
</feature>
<keyword evidence="3" id="KW-0813">Transport</keyword>
<accession>A0A517ZQK8</accession>
<evidence type="ECO:0000256" key="6">
    <source>
        <dbReference type="ARBA" id="ARBA00022989"/>
    </source>
</evidence>
<comment type="similarity">
    <text evidence="2">Belongs to the CPA3 antiporters (TC 2.A.63) subunit F family.</text>
</comment>
<evidence type="ECO:0000313" key="10">
    <source>
        <dbReference type="Proteomes" id="UP000319383"/>
    </source>
</evidence>
<comment type="subcellular location">
    <subcellularLocation>
        <location evidence="1">Cell membrane</location>
        <topology evidence="1">Multi-pass membrane protein</topology>
    </subcellularLocation>
</comment>
<evidence type="ECO:0000256" key="7">
    <source>
        <dbReference type="ARBA" id="ARBA00023136"/>
    </source>
</evidence>